<dbReference type="InterPro" id="IPR036425">
    <property type="entry name" value="MoaB/Mog-like_dom_sf"/>
</dbReference>
<dbReference type="CDD" id="cd00885">
    <property type="entry name" value="cinA"/>
    <property type="match status" value="1"/>
</dbReference>
<dbReference type="InterPro" id="IPR036653">
    <property type="entry name" value="CinA-like_C"/>
</dbReference>
<dbReference type="Proteomes" id="UP000249547">
    <property type="component" value="Unassembled WGS sequence"/>
</dbReference>
<dbReference type="PANTHER" id="PTHR13939:SF0">
    <property type="entry name" value="NMN AMIDOHYDROLASE-LIKE PROTEIN YFAY"/>
    <property type="match status" value="1"/>
</dbReference>
<dbReference type="NCBIfam" id="TIGR00200">
    <property type="entry name" value="cinA_nterm"/>
    <property type="match status" value="1"/>
</dbReference>
<dbReference type="HAMAP" id="MF_00226_B">
    <property type="entry name" value="CinA_B"/>
    <property type="match status" value="1"/>
</dbReference>
<dbReference type="PIRSF" id="PIRSF006728">
    <property type="entry name" value="CinA"/>
    <property type="match status" value="1"/>
</dbReference>
<dbReference type="NCBIfam" id="TIGR00199">
    <property type="entry name" value="PncC_domain"/>
    <property type="match status" value="1"/>
</dbReference>
<keyword evidence="4" id="KW-1185">Reference proteome</keyword>
<evidence type="ECO:0000259" key="2">
    <source>
        <dbReference type="SMART" id="SM00852"/>
    </source>
</evidence>
<evidence type="ECO:0000313" key="4">
    <source>
        <dbReference type="Proteomes" id="UP000249547"/>
    </source>
</evidence>
<dbReference type="SUPFAM" id="SSF53218">
    <property type="entry name" value="Molybdenum cofactor biosynthesis proteins"/>
    <property type="match status" value="1"/>
</dbReference>
<dbReference type="SUPFAM" id="SSF142433">
    <property type="entry name" value="CinA-like"/>
    <property type="match status" value="1"/>
</dbReference>
<comment type="similarity">
    <text evidence="1">Belongs to the CinA family.</text>
</comment>
<dbReference type="Gene3D" id="3.40.980.10">
    <property type="entry name" value="MoaB/Mog-like domain"/>
    <property type="match status" value="1"/>
</dbReference>
<dbReference type="InterPro" id="IPR050101">
    <property type="entry name" value="CinA"/>
</dbReference>
<gene>
    <name evidence="3" type="ORF">LX64_02248</name>
</gene>
<protein>
    <recommendedName>
        <fullName evidence="1">CinA-like protein</fullName>
    </recommendedName>
</protein>
<dbReference type="AlphaFoldDB" id="A0A327QN20"/>
<dbReference type="InterPro" id="IPR041424">
    <property type="entry name" value="CinA_KH"/>
</dbReference>
<dbReference type="Pfam" id="PF18146">
    <property type="entry name" value="CinA_KH"/>
    <property type="match status" value="1"/>
</dbReference>
<dbReference type="EMBL" id="QLLL01000004">
    <property type="protein sequence ID" value="RAJ05094.1"/>
    <property type="molecule type" value="Genomic_DNA"/>
</dbReference>
<dbReference type="RefSeq" id="WP_245952626.1">
    <property type="nucleotide sequence ID" value="NZ_QLLL01000004.1"/>
</dbReference>
<proteinExistence type="inferred from homology"/>
<dbReference type="Pfam" id="PF02464">
    <property type="entry name" value="CinA"/>
    <property type="match status" value="1"/>
</dbReference>
<evidence type="ECO:0000256" key="1">
    <source>
        <dbReference type="HAMAP-Rule" id="MF_00226"/>
    </source>
</evidence>
<sequence length="417" mass="45072">MEKVTATIITIGDELLIGQTIDTNSAWMAQHLNAVGIWVQRRVAVGDSVEAIVQALNEESQTTNIILITGGLGPTADDITKPTLCKYFGGRLVEHQPTKERITALFASRGLPTLDRNMAQAMVPDVCTVIDNMRGTAPGMWFDKDGKVFVSMPGVPFEMKGMMEDSVIPKLVERFNPPGLLHQTLLTAGMGESFVAERLVDFEAGLPGTIKLAYLPSFGLLKLRLTANGKNREEAKRDLDLQFEQLKALLEDITVAEEDIPMSEVIAKLMLARGTTVGTAESCTGGGIAAAITSLSGSSTYFKGGIVSYANEIKQNVLGVKEETLAQFGAVSEETVREMVAGALKVLNTDYIMAVSGIMGPNGGSEDKPVGTVWIASGDKNRIVAVKHHMRYDRKRNIALTINAAMNQLKKFIEGKI</sequence>
<dbReference type="InterPro" id="IPR008135">
    <property type="entry name" value="Competence-induced_CinA"/>
</dbReference>
<organism evidence="3 4">
    <name type="scientific">Chitinophaga skermanii</name>
    <dbReference type="NCBI Taxonomy" id="331697"/>
    <lineage>
        <taxon>Bacteria</taxon>
        <taxon>Pseudomonadati</taxon>
        <taxon>Bacteroidota</taxon>
        <taxon>Chitinophagia</taxon>
        <taxon>Chitinophagales</taxon>
        <taxon>Chitinophagaceae</taxon>
        <taxon>Chitinophaga</taxon>
    </lineage>
</organism>
<comment type="caution">
    <text evidence="3">The sequence shown here is derived from an EMBL/GenBank/DDBJ whole genome shotgun (WGS) entry which is preliminary data.</text>
</comment>
<evidence type="ECO:0000313" key="3">
    <source>
        <dbReference type="EMBL" id="RAJ05094.1"/>
    </source>
</evidence>
<dbReference type="InterPro" id="IPR008136">
    <property type="entry name" value="CinA_C"/>
</dbReference>
<name>A0A327QN20_9BACT</name>
<dbReference type="Gene3D" id="3.90.950.20">
    <property type="entry name" value="CinA-like"/>
    <property type="match status" value="1"/>
</dbReference>
<reference evidence="3 4" key="1">
    <citation type="submission" date="2018-06" db="EMBL/GenBank/DDBJ databases">
        <title>Genomic Encyclopedia of Archaeal and Bacterial Type Strains, Phase II (KMG-II): from individual species to whole genera.</title>
        <authorList>
            <person name="Goeker M."/>
        </authorList>
    </citation>
    <scope>NUCLEOTIDE SEQUENCE [LARGE SCALE GENOMIC DNA]</scope>
    <source>
        <strain evidence="3 4">DSM 23857</strain>
    </source>
</reference>
<dbReference type="PANTHER" id="PTHR13939">
    <property type="entry name" value="NICOTINAMIDE-NUCLEOTIDE AMIDOHYDROLASE PNCC"/>
    <property type="match status" value="1"/>
</dbReference>
<accession>A0A327QN20</accession>
<feature type="domain" description="MoaB/Mog" evidence="2">
    <location>
        <begin position="7"/>
        <end position="174"/>
    </location>
</feature>
<dbReference type="InterPro" id="IPR001453">
    <property type="entry name" value="MoaB/Mog_dom"/>
</dbReference>
<dbReference type="Pfam" id="PF00994">
    <property type="entry name" value="MoCF_biosynth"/>
    <property type="match status" value="1"/>
</dbReference>
<dbReference type="SMART" id="SM00852">
    <property type="entry name" value="MoCF_biosynth"/>
    <property type="match status" value="1"/>
</dbReference>